<dbReference type="PANTHER" id="PTHR37010:SF1">
    <property type="entry name" value="SULFURTRANSFERASE TUSE"/>
    <property type="match status" value="1"/>
</dbReference>
<evidence type="ECO:0000256" key="2">
    <source>
        <dbReference type="ARBA" id="ARBA00005718"/>
    </source>
</evidence>
<dbReference type="Gene3D" id="1.10.10.370">
    <property type="entry name" value="DsrC-like protein, C-terminal domain"/>
    <property type="match status" value="1"/>
</dbReference>
<dbReference type="InterPro" id="IPR007453">
    <property type="entry name" value="DsrC/TusE"/>
</dbReference>
<comment type="similarity">
    <text evidence="2">Belongs to the DsrC/TusE family.</text>
</comment>
<protein>
    <recommendedName>
        <fullName evidence="5">Sulfurtransferase</fullName>
    </recommendedName>
</protein>
<evidence type="ECO:0000313" key="4">
    <source>
        <dbReference type="EMBL" id="VAW54137.1"/>
    </source>
</evidence>
<dbReference type="NCBIfam" id="TIGR03342">
    <property type="entry name" value="dsrC_tusE_dsvC"/>
    <property type="match status" value="1"/>
</dbReference>
<gene>
    <name evidence="4" type="ORF">MNBD_GAMMA05-1519</name>
</gene>
<evidence type="ECO:0008006" key="5">
    <source>
        <dbReference type="Google" id="ProtNLM"/>
    </source>
</evidence>
<keyword evidence="3" id="KW-0963">Cytoplasm</keyword>
<sequence length="113" mass="13369">MMLEVNGRNVETDIQGFLQHEEEWSEDFAKEQAQKDGIQLYNDHWELIFYFREYHDENMTSPTMHTLVKDLGGKNKSHHEQKTYEKHIYSLFHTDPVHEICKLAGLPLPPPDT</sequence>
<dbReference type="GO" id="GO:0097163">
    <property type="term" value="F:sulfur carrier activity"/>
    <property type="evidence" value="ECO:0007669"/>
    <property type="project" value="TreeGrafter"/>
</dbReference>
<dbReference type="InterPro" id="IPR043163">
    <property type="entry name" value="DsrC-like_N"/>
</dbReference>
<dbReference type="EMBL" id="UOFE01000038">
    <property type="protein sequence ID" value="VAW54137.1"/>
    <property type="molecule type" value="Genomic_DNA"/>
</dbReference>
<proteinExistence type="inferred from homology"/>
<evidence type="ECO:0000256" key="1">
    <source>
        <dbReference type="ARBA" id="ARBA00004496"/>
    </source>
</evidence>
<dbReference type="GO" id="GO:0002143">
    <property type="term" value="P:tRNA wobble position uridine thiolation"/>
    <property type="evidence" value="ECO:0007669"/>
    <property type="project" value="TreeGrafter"/>
</dbReference>
<dbReference type="PANTHER" id="PTHR37010">
    <property type="entry name" value="SULFURTRANSFERASE TUSE"/>
    <property type="match status" value="1"/>
</dbReference>
<dbReference type="InterPro" id="IPR025526">
    <property type="entry name" value="DsrC-like_dom_sf"/>
</dbReference>
<dbReference type="InterPro" id="IPR042072">
    <property type="entry name" value="DsrC-like_C"/>
</dbReference>
<comment type="subcellular location">
    <subcellularLocation>
        <location evidence="1">Cytoplasm</location>
    </subcellularLocation>
</comment>
<accession>A0A3B0WU11</accession>
<dbReference type="PIRSF" id="PIRSF006223">
    <property type="entry name" value="DsrC_TusE"/>
    <property type="match status" value="1"/>
</dbReference>
<name>A0A3B0WU11_9ZZZZ</name>
<organism evidence="4">
    <name type="scientific">hydrothermal vent metagenome</name>
    <dbReference type="NCBI Taxonomy" id="652676"/>
    <lineage>
        <taxon>unclassified sequences</taxon>
        <taxon>metagenomes</taxon>
        <taxon>ecological metagenomes</taxon>
    </lineage>
</organism>
<dbReference type="Gene3D" id="3.30.1420.10">
    <property type="match status" value="1"/>
</dbReference>
<dbReference type="SUPFAM" id="SSF69721">
    <property type="entry name" value="DsrC, the gamma subunit of dissimilatory sulfite reductase"/>
    <property type="match status" value="1"/>
</dbReference>
<dbReference type="AlphaFoldDB" id="A0A3B0WU11"/>
<dbReference type="GO" id="GO:0005737">
    <property type="term" value="C:cytoplasm"/>
    <property type="evidence" value="ECO:0007669"/>
    <property type="project" value="UniProtKB-SubCell"/>
</dbReference>
<evidence type="ECO:0000256" key="3">
    <source>
        <dbReference type="ARBA" id="ARBA00022490"/>
    </source>
</evidence>
<reference evidence="4" key="1">
    <citation type="submission" date="2018-06" db="EMBL/GenBank/DDBJ databases">
        <authorList>
            <person name="Zhirakovskaya E."/>
        </authorList>
    </citation>
    <scope>NUCLEOTIDE SEQUENCE</scope>
</reference>
<dbReference type="Pfam" id="PF04358">
    <property type="entry name" value="DsrC"/>
    <property type="match status" value="1"/>
</dbReference>